<accession>A0A653EA28</accession>
<name>A0A653EA28_9PSED</name>
<protein>
    <submittedName>
        <fullName evidence="1">Uncharacterized protein</fullName>
    </submittedName>
</protein>
<gene>
    <name evidence="1" type="ORF">PMYSY11_4551</name>
</gene>
<sequence>MMTGQRLPRDGLFLWICVGGWNPLAASDMVIPAGSLEGICACEIARRIALLRAAIHPPHV</sequence>
<dbReference type="EMBL" id="LR215729">
    <property type="protein sequence ID" value="VEV99594.1"/>
    <property type="molecule type" value="Genomic_DNA"/>
</dbReference>
<reference evidence="1" key="1">
    <citation type="submission" date="2019-02" db="EMBL/GenBank/DDBJ databases">
        <authorList>
            <consortium name="Genoscope - CEA"/>
            <person name="William W."/>
        </authorList>
    </citation>
    <scope>NUCLEOTIDE SEQUENCE [LARGE SCALE GENOMIC DNA]</scope>
    <source>
        <strain evidence="1">YSy11</strain>
    </source>
</reference>
<organism evidence="1">
    <name type="scientific">Pseudomonas marincola</name>
    <dbReference type="NCBI Taxonomy" id="437900"/>
    <lineage>
        <taxon>Bacteria</taxon>
        <taxon>Pseudomonadati</taxon>
        <taxon>Pseudomonadota</taxon>
        <taxon>Gammaproteobacteria</taxon>
        <taxon>Pseudomonadales</taxon>
        <taxon>Pseudomonadaceae</taxon>
        <taxon>Pseudomonas</taxon>
    </lineage>
</organism>
<proteinExistence type="predicted"/>
<evidence type="ECO:0000313" key="1">
    <source>
        <dbReference type="EMBL" id="VEV99594.1"/>
    </source>
</evidence>
<dbReference type="AlphaFoldDB" id="A0A653EA28"/>